<feature type="domain" description="Gcp-like" evidence="1">
    <location>
        <begin position="33"/>
        <end position="144"/>
    </location>
</feature>
<dbReference type="InterPro" id="IPR022496">
    <property type="entry name" value="T6A_TsaB"/>
</dbReference>
<proteinExistence type="predicted"/>
<keyword evidence="3" id="KW-1185">Reference proteome</keyword>
<protein>
    <submittedName>
        <fullName evidence="2">tRNA threonylcarbamoyladenosine biosynthesis protein TsaB</fullName>
    </submittedName>
</protein>
<sequence length="201" mass="22006">MIRVAVDLSLPEGSIAVENEGSLLSEIAWNRPKLHAEVVYSQIERALNLAGVRKEEIEEVVVSSGPGSFTGVRLSVTVGKAFKACGIRVLSATTLDALMWGYEEIGFTPVPVIPARRERVYAKVGGEFLDVGLDELISKVKEITNPLIVYKGEVKVPQGIKSVEERTLLAVKLLSLPKEELSPLTFHYVREHDAKPPGKAF</sequence>
<evidence type="ECO:0000313" key="3">
    <source>
        <dbReference type="Proteomes" id="UP000280881"/>
    </source>
</evidence>
<dbReference type="NCBIfam" id="TIGR03725">
    <property type="entry name" value="T6A_YeaZ"/>
    <property type="match status" value="1"/>
</dbReference>
<dbReference type="GO" id="GO:0002949">
    <property type="term" value="P:tRNA threonylcarbamoyladenosine modification"/>
    <property type="evidence" value="ECO:0007669"/>
    <property type="project" value="InterPro"/>
</dbReference>
<organism evidence="2 3">
    <name type="scientific">Thermovibrio guaymasensis</name>
    <dbReference type="NCBI Taxonomy" id="240167"/>
    <lineage>
        <taxon>Bacteria</taxon>
        <taxon>Pseudomonadati</taxon>
        <taxon>Aquificota</taxon>
        <taxon>Aquificia</taxon>
        <taxon>Desulfurobacteriales</taxon>
        <taxon>Desulfurobacteriaceae</taxon>
        <taxon>Thermovibrio</taxon>
    </lineage>
</organism>
<reference evidence="2 3" key="1">
    <citation type="submission" date="2018-10" db="EMBL/GenBank/DDBJ databases">
        <title>Genomic Encyclopedia of Type Strains, Phase IV (KMG-IV): sequencing the most valuable type-strain genomes for metagenomic binning, comparative biology and taxonomic classification.</title>
        <authorList>
            <person name="Goeker M."/>
        </authorList>
    </citation>
    <scope>NUCLEOTIDE SEQUENCE [LARGE SCALE GENOMIC DNA]</scope>
    <source>
        <strain evidence="2 3">DSM 15521</strain>
    </source>
</reference>
<dbReference type="Proteomes" id="UP000280881">
    <property type="component" value="Unassembled WGS sequence"/>
</dbReference>
<comment type="caution">
    <text evidence="2">The sequence shown here is derived from an EMBL/GenBank/DDBJ whole genome shotgun (WGS) entry which is preliminary data.</text>
</comment>
<dbReference type="RefSeq" id="WP_121169715.1">
    <property type="nucleotide sequence ID" value="NZ_RBIE01000001.1"/>
</dbReference>
<dbReference type="EMBL" id="RBIE01000001">
    <property type="protein sequence ID" value="RKQ63468.1"/>
    <property type="molecule type" value="Genomic_DNA"/>
</dbReference>
<evidence type="ECO:0000313" key="2">
    <source>
        <dbReference type="EMBL" id="RKQ63468.1"/>
    </source>
</evidence>
<dbReference type="InterPro" id="IPR000905">
    <property type="entry name" value="Gcp-like_dom"/>
</dbReference>
<evidence type="ECO:0000259" key="1">
    <source>
        <dbReference type="Pfam" id="PF00814"/>
    </source>
</evidence>
<dbReference type="Pfam" id="PF00814">
    <property type="entry name" value="TsaD"/>
    <property type="match status" value="1"/>
</dbReference>
<gene>
    <name evidence="2" type="ORF">C7457_0341</name>
</gene>
<dbReference type="AlphaFoldDB" id="A0A420W864"/>
<dbReference type="SUPFAM" id="SSF53067">
    <property type="entry name" value="Actin-like ATPase domain"/>
    <property type="match status" value="1"/>
</dbReference>
<accession>A0A420W864</accession>
<dbReference type="InterPro" id="IPR043129">
    <property type="entry name" value="ATPase_NBD"/>
</dbReference>
<name>A0A420W864_9BACT</name>
<dbReference type="Gene3D" id="3.30.420.40">
    <property type="match status" value="1"/>
</dbReference>
<dbReference type="OrthoDB" id="9784166at2"/>